<evidence type="ECO:0000313" key="2">
    <source>
        <dbReference type="Proteomes" id="UP000000343"/>
    </source>
</evidence>
<protein>
    <submittedName>
        <fullName evidence="1">Uncharacterized protein</fullName>
    </submittedName>
</protein>
<dbReference type="AlphaFoldDB" id="E8X6C8"/>
<name>E8X6C8_GRATM</name>
<dbReference type="KEGG" id="acm:AciX9_4236"/>
<keyword evidence="2" id="KW-1185">Reference proteome</keyword>
<organism evidence="2">
    <name type="scientific">Granulicella tundricola (strain ATCC BAA-1859 / DSM 23138 / MP5ACTX9)</name>
    <dbReference type="NCBI Taxonomy" id="1198114"/>
    <lineage>
        <taxon>Bacteria</taxon>
        <taxon>Pseudomonadati</taxon>
        <taxon>Acidobacteriota</taxon>
        <taxon>Terriglobia</taxon>
        <taxon>Terriglobales</taxon>
        <taxon>Acidobacteriaceae</taxon>
        <taxon>Granulicella</taxon>
    </lineage>
</organism>
<sequence length="50" mass="5797">MQCTYQILATPQPRVLARVLQLFDQQLMLMQSLVFTQSEVESQIRISAEI</sequence>
<geneLocation type="plasmid" evidence="1 2">
    <name>pACIX901</name>
</geneLocation>
<gene>
    <name evidence="1" type="ordered locus">AciX9_4236</name>
</gene>
<dbReference type="RefSeq" id="WP_013572924.1">
    <property type="nucleotide sequence ID" value="NC_015057.1"/>
</dbReference>
<evidence type="ECO:0000313" key="1">
    <source>
        <dbReference type="EMBL" id="ADW71012.1"/>
    </source>
</evidence>
<proteinExistence type="predicted"/>
<reference evidence="2" key="1">
    <citation type="submission" date="2011-01" db="EMBL/GenBank/DDBJ databases">
        <title>Complete sequence of plasmid1 of Acidobacterium sp. MP5ACTX9.</title>
        <authorList>
            <consortium name="US DOE Joint Genome Institute"/>
            <person name="Lucas S."/>
            <person name="Copeland A."/>
            <person name="Lapidus A."/>
            <person name="Cheng J.-F."/>
            <person name="Goodwin L."/>
            <person name="Pitluck S."/>
            <person name="Teshima H."/>
            <person name="Detter J.C."/>
            <person name="Han C."/>
            <person name="Tapia R."/>
            <person name="Land M."/>
            <person name="Hauser L."/>
            <person name="Kyrpides N."/>
            <person name="Ivanova N."/>
            <person name="Ovchinnikova G."/>
            <person name="Pagani I."/>
            <person name="Rawat S.R."/>
            <person name="Mannisto M."/>
            <person name="Haggblom M.M."/>
            <person name="Woyke T."/>
        </authorList>
    </citation>
    <scope>NUCLEOTIDE SEQUENCE [LARGE SCALE GENOMIC DNA]</scope>
    <source>
        <strain evidence="2">MP5ACTX9</strain>
        <plasmid evidence="2">Plasmid pACIX901</plasmid>
    </source>
</reference>
<keyword evidence="1" id="KW-0614">Plasmid</keyword>
<dbReference type="Proteomes" id="UP000000343">
    <property type="component" value="Plasmid pACIX901"/>
</dbReference>
<dbReference type="EMBL" id="CP002481">
    <property type="protein sequence ID" value="ADW71012.1"/>
    <property type="molecule type" value="Genomic_DNA"/>
</dbReference>
<accession>E8X6C8</accession>
<dbReference type="HOGENOM" id="CLU_3118378_0_0_0"/>